<proteinExistence type="predicted"/>
<dbReference type="Proteomes" id="UP000649179">
    <property type="component" value="Unassembled WGS sequence"/>
</dbReference>
<feature type="domain" description="DUF3048" evidence="3">
    <location>
        <begin position="224"/>
        <end position="325"/>
    </location>
</feature>
<dbReference type="Pfam" id="PF17479">
    <property type="entry name" value="DUF3048_C"/>
    <property type="match status" value="1"/>
</dbReference>
<feature type="signal peptide" evidence="1">
    <location>
        <begin position="1"/>
        <end position="24"/>
    </location>
</feature>
<feature type="domain" description="DUF3048" evidence="2">
    <location>
        <begin position="52"/>
        <end position="188"/>
    </location>
</feature>
<evidence type="ECO:0000259" key="2">
    <source>
        <dbReference type="Pfam" id="PF11258"/>
    </source>
</evidence>
<dbReference type="InterPro" id="IPR021416">
    <property type="entry name" value="DUF3048_N"/>
</dbReference>
<comment type="caution">
    <text evidence="4">The sequence shown here is derived from an EMBL/GenBank/DDBJ whole genome shotgun (WGS) entry which is preliminary data.</text>
</comment>
<dbReference type="EMBL" id="BMKQ01000002">
    <property type="protein sequence ID" value="GGF57275.1"/>
    <property type="molecule type" value="Genomic_DNA"/>
</dbReference>
<evidence type="ECO:0008006" key="6">
    <source>
        <dbReference type="Google" id="ProtNLM"/>
    </source>
</evidence>
<dbReference type="Pfam" id="PF11258">
    <property type="entry name" value="DUF3048"/>
    <property type="match status" value="1"/>
</dbReference>
<dbReference type="InterPro" id="IPR035328">
    <property type="entry name" value="DUF3048_C"/>
</dbReference>
<accession>A0A917BUZ8</accession>
<reference evidence="4" key="1">
    <citation type="journal article" date="2014" name="Int. J. Syst. Evol. Microbiol.">
        <title>Complete genome sequence of Corynebacterium casei LMG S-19264T (=DSM 44701T), isolated from a smear-ripened cheese.</title>
        <authorList>
            <consortium name="US DOE Joint Genome Institute (JGI-PGF)"/>
            <person name="Walter F."/>
            <person name="Albersmeier A."/>
            <person name="Kalinowski J."/>
            <person name="Ruckert C."/>
        </authorList>
    </citation>
    <scope>NUCLEOTIDE SEQUENCE</scope>
    <source>
        <strain evidence="4">CGMCC 1.16067</strain>
    </source>
</reference>
<name>A0A917BUZ8_9ACTN</name>
<sequence length="341" mass="35551">MVGMSHPRLLAPALVVALALGVSACGKDEKQAAPEPSSSATPTAPAKQYWPLTGQEITGALPTHPPVAVKIDNTESSQPQIGLNKADLITEELVEGGMTRLAVFFDTTIPRLVGPVRSMRASDIGLVKPVKGVVVTSGAAPATISRLKQAKVNFKSNDAGNAKGFYRAGDRTAPYNLMMRLPDLVRTLAKPTALSQPYLPWSNPASFAGTAPATSVSAQFGGSHTTRWALRGQKYVNTNSNAAAGTGFKADTIVVVRVTTKDAGYRDPAGNYVPESVTTGGGNAAVFHGGKALVATWAKKSPTAPFTFTDAKGAKLGIPAGHTFVEVLPRNDKGGRLTYSG</sequence>
<gene>
    <name evidence="4" type="ORF">GCM10011519_34040</name>
</gene>
<evidence type="ECO:0000313" key="5">
    <source>
        <dbReference type="Proteomes" id="UP000649179"/>
    </source>
</evidence>
<evidence type="ECO:0000256" key="1">
    <source>
        <dbReference type="SAM" id="SignalP"/>
    </source>
</evidence>
<keyword evidence="1" id="KW-0732">Signal</keyword>
<protein>
    <recommendedName>
        <fullName evidence="6">DUF3048 domain-containing protein</fullName>
    </recommendedName>
</protein>
<dbReference type="InterPro" id="IPR023158">
    <property type="entry name" value="YerB-like_sf"/>
</dbReference>
<dbReference type="SUPFAM" id="SSF159774">
    <property type="entry name" value="YerB-like"/>
    <property type="match status" value="1"/>
</dbReference>
<organism evidence="4 5">
    <name type="scientific">Marmoricola endophyticus</name>
    <dbReference type="NCBI Taxonomy" id="2040280"/>
    <lineage>
        <taxon>Bacteria</taxon>
        <taxon>Bacillati</taxon>
        <taxon>Actinomycetota</taxon>
        <taxon>Actinomycetes</taxon>
        <taxon>Propionibacteriales</taxon>
        <taxon>Nocardioidaceae</taxon>
        <taxon>Marmoricola</taxon>
    </lineage>
</organism>
<dbReference type="Gene3D" id="3.50.90.10">
    <property type="entry name" value="YerB-like"/>
    <property type="match status" value="1"/>
</dbReference>
<feature type="chain" id="PRO_5039549860" description="DUF3048 domain-containing protein" evidence="1">
    <location>
        <begin position="25"/>
        <end position="341"/>
    </location>
</feature>
<keyword evidence="5" id="KW-1185">Reference proteome</keyword>
<evidence type="ECO:0000313" key="4">
    <source>
        <dbReference type="EMBL" id="GGF57275.1"/>
    </source>
</evidence>
<reference evidence="4" key="2">
    <citation type="submission" date="2020-09" db="EMBL/GenBank/DDBJ databases">
        <authorList>
            <person name="Sun Q."/>
            <person name="Zhou Y."/>
        </authorList>
    </citation>
    <scope>NUCLEOTIDE SEQUENCE</scope>
    <source>
        <strain evidence="4">CGMCC 1.16067</strain>
    </source>
</reference>
<dbReference type="AlphaFoldDB" id="A0A917BUZ8"/>
<evidence type="ECO:0000259" key="3">
    <source>
        <dbReference type="Pfam" id="PF17479"/>
    </source>
</evidence>